<protein>
    <recommendedName>
        <fullName evidence="3">TerD domain</fullName>
    </recommendedName>
</protein>
<reference evidence="1 2" key="1">
    <citation type="journal article" date="2015" name="Genome Announc.">
        <title>Complete Genome Sequence of the Type Strain Corynebacterium mustelae DSM 45274, Isolated from Various Tissues of a Male Ferret with Lethal Sepsis.</title>
        <authorList>
            <person name="Ruckert C."/>
            <person name="Eimer J."/>
            <person name="Winkler A."/>
            <person name="Tauch A."/>
        </authorList>
    </citation>
    <scope>NUCLEOTIDE SEQUENCE [LARGE SCALE GENOMIC DNA]</scope>
    <source>
        <strain evidence="1 2">DSM 45274</strain>
    </source>
</reference>
<proteinExistence type="predicted"/>
<evidence type="ECO:0000313" key="2">
    <source>
        <dbReference type="Proteomes" id="UP000035199"/>
    </source>
</evidence>
<dbReference type="AlphaFoldDB" id="A0A0G3GY97"/>
<sequence>MVMAYPNTTVSMLRNGIIAIKPDADVVSSPEIAATAMYELLNLGFVAHRDDLRHLTTDQLTSLIFAASQAVGSDRSWEPLFPDFPAEVLRATDADLLAAAVVHYVTEGQWRPDDTRDCRRADLPEIDWAKNRRVLKLKPLSSGMIRRAWAGAIAMSPADRQFVTDVARSIAFDAVTLFRDIRFNNGENFAAALLCLRSLGIETTEVLRLGLNNARNVDDILRSILVCFCRDYQRAFDLNRPKRQRLPLNPIPRPARREILKVLSLFDDGRSLDLAVRRKDVWRSVMRRIHPFELNESVGAEQFLDVVFDNVRYRSFNARVEALLAKGDVVAAANLLVAEPGNLVRRIRHLVRLAGHPELKGWEAGARAIEFALAEAGPKVRLSTLISAYNGLANHAAAVKIRKLRRRFHITDVSKTEKLEPGLLAQVLEALENAILARLTLAPAPVTQSVATGSSIPVELVRRQASSSMTDIWPGERIQLNPTGNHAVLRVFVHWFGEDVDLGVSFTDVEFSEQLSYLDYTNMNSNRLRRSVIHSGDVVKAPRPKGGCEFIDIRLGDGAWTWENLHLKSLNMQLPSARYAVISVASFSGQPFSAIDNIAGVMVRNDEMAGLVFEPRTVETATALNVESTSAIPFIVDLATNELIWIDSSLGTIEGKLNLENTDVVPLAYAELTALSQRLTNGQLLKLWAQAHGVPTTDEPAETGGKEQVTRLLKSC</sequence>
<dbReference type="KEGG" id="cmv:CMUST_05945"/>
<dbReference type="PATRIC" id="fig|571915.4.peg.1265"/>
<keyword evidence="2" id="KW-1185">Reference proteome</keyword>
<dbReference type="STRING" id="571915.CMUST_05945"/>
<dbReference type="Proteomes" id="UP000035199">
    <property type="component" value="Chromosome"/>
</dbReference>
<evidence type="ECO:0000313" key="1">
    <source>
        <dbReference type="EMBL" id="AKK05525.1"/>
    </source>
</evidence>
<gene>
    <name evidence="1" type="ORF">CMUST_05945</name>
</gene>
<organism evidence="1 2">
    <name type="scientific">Corynebacterium mustelae</name>
    <dbReference type="NCBI Taxonomy" id="571915"/>
    <lineage>
        <taxon>Bacteria</taxon>
        <taxon>Bacillati</taxon>
        <taxon>Actinomycetota</taxon>
        <taxon>Actinomycetes</taxon>
        <taxon>Mycobacteriales</taxon>
        <taxon>Corynebacteriaceae</taxon>
        <taxon>Corynebacterium</taxon>
    </lineage>
</organism>
<reference evidence="2" key="2">
    <citation type="submission" date="2015-05" db="EMBL/GenBank/DDBJ databases">
        <title>Complete genome sequence of Corynebacterium mustelae DSM 45274, isolated from various tissues of a male ferret with lethal sepsis.</title>
        <authorList>
            <person name="Ruckert C."/>
            <person name="Albersmeier A."/>
            <person name="Winkler A."/>
            <person name="Tauch A."/>
        </authorList>
    </citation>
    <scope>NUCLEOTIDE SEQUENCE [LARGE SCALE GENOMIC DNA]</scope>
    <source>
        <strain evidence="2">DSM 45274</strain>
    </source>
</reference>
<evidence type="ECO:0008006" key="3">
    <source>
        <dbReference type="Google" id="ProtNLM"/>
    </source>
</evidence>
<accession>A0A0G3GY97</accession>
<dbReference type="EMBL" id="CP011542">
    <property type="protein sequence ID" value="AKK05525.1"/>
    <property type="molecule type" value="Genomic_DNA"/>
</dbReference>
<name>A0A0G3GY97_9CORY</name>